<evidence type="ECO:0000256" key="6">
    <source>
        <dbReference type="ARBA" id="ARBA00022556"/>
    </source>
</evidence>
<gene>
    <name evidence="13 14" type="primary">lpxK</name>
    <name evidence="14" type="ORF">E3D00_08835</name>
</gene>
<dbReference type="AlphaFoldDB" id="A0A4Y6UJ71"/>
<evidence type="ECO:0000256" key="5">
    <source>
        <dbReference type="ARBA" id="ARBA00022516"/>
    </source>
</evidence>
<evidence type="ECO:0000256" key="4">
    <source>
        <dbReference type="ARBA" id="ARBA00016436"/>
    </source>
</evidence>
<keyword evidence="8 13" id="KW-0547">Nucleotide-binding</keyword>
<keyword evidence="7 13" id="KW-0808">Transferase</keyword>
<evidence type="ECO:0000256" key="12">
    <source>
        <dbReference type="ARBA" id="ARBA00029757"/>
    </source>
</evidence>
<dbReference type="SUPFAM" id="SSF52540">
    <property type="entry name" value="P-loop containing nucleoside triphosphate hydrolases"/>
    <property type="match status" value="1"/>
</dbReference>
<dbReference type="KEGG" id="ssam:E3D00_08835"/>
<organism evidence="14 15">
    <name type="scientific">Swingsia samuiensis</name>
    <dbReference type="NCBI Taxonomy" id="1293412"/>
    <lineage>
        <taxon>Bacteria</taxon>
        <taxon>Pseudomonadati</taxon>
        <taxon>Pseudomonadota</taxon>
        <taxon>Alphaproteobacteria</taxon>
        <taxon>Acetobacterales</taxon>
        <taxon>Acetobacteraceae</taxon>
        <taxon>Swingsia</taxon>
    </lineage>
</organism>
<keyword evidence="6 13" id="KW-0441">Lipid A biosynthesis</keyword>
<dbReference type="Pfam" id="PF02606">
    <property type="entry name" value="LpxK"/>
    <property type="match status" value="1"/>
</dbReference>
<keyword evidence="5 13" id="KW-0444">Lipid biosynthesis</keyword>
<dbReference type="InterPro" id="IPR003758">
    <property type="entry name" value="LpxK"/>
</dbReference>
<keyword evidence="9 13" id="KW-0418">Kinase</keyword>
<evidence type="ECO:0000256" key="11">
    <source>
        <dbReference type="ARBA" id="ARBA00023098"/>
    </source>
</evidence>
<comment type="catalytic activity">
    <reaction evidence="13">
        <text>a lipid A disaccharide + ATP = a lipid IVA + ADP + H(+)</text>
        <dbReference type="Rhea" id="RHEA:67840"/>
        <dbReference type="ChEBI" id="CHEBI:15378"/>
        <dbReference type="ChEBI" id="CHEBI:30616"/>
        <dbReference type="ChEBI" id="CHEBI:176343"/>
        <dbReference type="ChEBI" id="CHEBI:176425"/>
        <dbReference type="ChEBI" id="CHEBI:456216"/>
        <dbReference type="EC" id="2.7.1.130"/>
    </reaction>
</comment>
<keyword evidence="15" id="KW-1185">Reference proteome</keyword>
<evidence type="ECO:0000256" key="2">
    <source>
        <dbReference type="ARBA" id="ARBA00004870"/>
    </source>
</evidence>
<evidence type="ECO:0000313" key="15">
    <source>
        <dbReference type="Proteomes" id="UP000316313"/>
    </source>
</evidence>
<feature type="binding site" evidence="13">
    <location>
        <begin position="54"/>
        <end position="61"/>
    </location>
    <ligand>
        <name>ATP</name>
        <dbReference type="ChEBI" id="CHEBI:30616"/>
    </ligand>
</feature>
<dbReference type="PANTHER" id="PTHR42724:SF1">
    <property type="entry name" value="TETRAACYLDISACCHARIDE 4'-KINASE, MITOCHONDRIAL-RELATED"/>
    <property type="match status" value="1"/>
</dbReference>
<proteinExistence type="inferred from homology"/>
<keyword evidence="10 13" id="KW-0067">ATP-binding</keyword>
<evidence type="ECO:0000256" key="13">
    <source>
        <dbReference type="HAMAP-Rule" id="MF_00409"/>
    </source>
</evidence>
<evidence type="ECO:0000256" key="7">
    <source>
        <dbReference type="ARBA" id="ARBA00022679"/>
    </source>
</evidence>
<keyword evidence="11 13" id="KW-0443">Lipid metabolism</keyword>
<evidence type="ECO:0000256" key="8">
    <source>
        <dbReference type="ARBA" id="ARBA00022741"/>
    </source>
</evidence>
<evidence type="ECO:0000256" key="1">
    <source>
        <dbReference type="ARBA" id="ARBA00002274"/>
    </source>
</evidence>
<evidence type="ECO:0000256" key="3">
    <source>
        <dbReference type="ARBA" id="ARBA00012071"/>
    </source>
</evidence>
<dbReference type="GO" id="GO:0009029">
    <property type="term" value="F:lipid-A 4'-kinase activity"/>
    <property type="evidence" value="ECO:0007669"/>
    <property type="project" value="UniProtKB-UniRule"/>
</dbReference>
<comment type="similarity">
    <text evidence="13">Belongs to the LpxK family.</text>
</comment>
<dbReference type="EC" id="2.7.1.130" evidence="3 13"/>
<evidence type="ECO:0000256" key="10">
    <source>
        <dbReference type="ARBA" id="ARBA00022840"/>
    </source>
</evidence>
<dbReference type="HAMAP" id="MF_00409">
    <property type="entry name" value="LpxK"/>
    <property type="match status" value="1"/>
</dbReference>
<protein>
    <recommendedName>
        <fullName evidence="4 13">Tetraacyldisaccharide 4'-kinase</fullName>
        <ecNumber evidence="3 13">2.7.1.130</ecNumber>
    </recommendedName>
    <alternativeName>
        <fullName evidence="12 13">Lipid A 4'-kinase</fullName>
    </alternativeName>
</protein>
<dbReference type="EMBL" id="CP038141">
    <property type="protein sequence ID" value="QDH17653.1"/>
    <property type="molecule type" value="Genomic_DNA"/>
</dbReference>
<evidence type="ECO:0000313" key="14">
    <source>
        <dbReference type="EMBL" id="QDH17653.1"/>
    </source>
</evidence>
<dbReference type="GO" id="GO:0005886">
    <property type="term" value="C:plasma membrane"/>
    <property type="evidence" value="ECO:0007669"/>
    <property type="project" value="TreeGrafter"/>
</dbReference>
<dbReference type="Proteomes" id="UP000316313">
    <property type="component" value="Chromosome"/>
</dbReference>
<dbReference type="GO" id="GO:0009244">
    <property type="term" value="P:lipopolysaccharide core region biosynthetic process"/>
    <property type="evidence" value="ECO:0007669"/>
    <property type="project" value="TreeGrafter"/>
</dbReference>
<reference evidence="14 15" key="1">
    <citation type="submission" date="2019-03" db="EMBL/GenBank/DDBJ databases">
        <title>The complete genome sequence of Swingsia samuiensis NBRC107927(T).</title>
        <authorList>
            <person name="Chua K.-O."/>
            <person name="Chan K.-G."/>
            <person name="See-Too W.-S."/>
        </authorList>
    </citation>
    <scope>NUCLEOTIDE SEQUENCE [LARGE SCALE GENOMIC DNA]</scope>
    <source>
        <strain evidence="14 15">AH83</strain>
    </source>
</reference>
<comment type="pathway">
    <text evidence="2 13">Glycolipid biosynthesis; lipid IV(A) biosynthesis; lipid IV(A) from (3R)-3-hydroxytetradecanoyl-[acyl-carrier-protein] and UDP-N-acetyl-alpha-D-glucosamine: step 6/6.</text>
</comment>
<name>A0A4Y6UJ71_9PROT</name>
<sequence length="327" mass="36137">MRLHAPHFWFRPNVGPISLLLRPISLLVTAITRKRLRRNGYHSLVPVLCCGNITVGGSGKTPLTIDLTERLQKRGYHPQILSRGYKRRSHANMRVDLQTSTAQMVGDEPLLLARTAPTWVGANRAQTAQLAIKDKADCLVMDDGLQNPSLFKNLSILVLDGATGLGNRQVLPAGPLREPIDDILKRIKAAVILGDDIHNLKSLFPQSIFVAQAKLIPGPEIRHLLGQRIIAFAGIGHPEKFFNMLKDAGVPPIRSLSFPDHHTYSKTDIQRLENLSNESGTTLVTTAKDAVKLPSSLQDKISVVNVELLWQEPTAPDHILDLLFENS</sequence>
<dbReference type="PANTHER" id="PTHR42724">
    <property type="entry name" value="TETRAACYLDISACCHARIDE 4'-KINASE"/>
    <property type="match status" value="1"/>
</dbReference>
<dbReference type="RefSeq" id="WP_141461812.1">
    <property type="nucleotide sequence ID" value="NZ_CP038141.1"/>
</dbReference>
<dbReference type="GO" id="GO:0005524">
    <property type="term" value="F:ATP binding"/>
    <property type="evidence" value="ECO:0007669"/>
    <property type="project" value="UniProtKB-UniRule"/>
</dbReference>
<comment type="function">
    <text evidence="1 13">Transfers the gamma-phosphate of ATP to the 4'-position of a tetraacyldisaccharide 1-phosphate intermediate (termed DS-1-P) to form tetraacyldisaccharide 1,4'-bis-phosphate (lipid IVA).</text>
</comment>
<dbReference type="NCBIfam" id="TIGR00682">
    <property type="entry name" value="lpxK"/>
    <property type="match status" value="1"/>
</dbReference>
<evidence type="ECO:0000256" key="9">
    <source>
        <dbReference type="ARBA" id="ARBA00022777"/>
    </source>
</evidence>
<dbReference type="GO" id="GO:0009245">
    <property type="term" value="P:lipid A biosynthetic process"/>
    <property type="evidence" value="ECO:0007669"/>
    <property type="project" value="UniProtKB-UniRule"/>
</dbReference>
<dbReference type="OrthoDB" id="9766423at2"/>
<dbReference type="UniPathway" id="UPA00359">
    <property type="reaction ID" value="UER00482"/>
</dbReference>
<dbReference type="InterPro" id="IPR027417">
    <property type="entry name" value="P-loop_NTPase"/>
</dbReference>
<accession>A0A4Y6UJ71</accession>